<dbReference type="PANTHER" id="PTHR46411">
    <property type="entry name" value="FAMILY ATPASE, PUTATIVE-RELATED"/>
    <property type="match status" value="1"/>
</dbReference>
<name>A0ABR4FW68_9EURO</name>
<feature type="compositionally biased region" description="Basic residues" evidence="1">
    <location>
        <begin position="732"/>
        <end position="743"/>
    </location>
</feature>
<sequence length="763" mass="86750">MNTPLRDEISRIVGFRMNEDHVTPFRSIVAYEQEFRAKLIKLEEEFSSLAEHHSEDPAVTRTRAWLPWSRTYVSKLGTSLDGRILFGKDARFEPSDFDDARILLDGFRALVYVLDSDLADVVQTHRQSREGTVESIYFSHLWHFFWPGQEIVTRLPRKSRSSRNTISNLVIDCFHLYYDGKQVRPVPKSIAIRPYVCKRSVTSLDVFPLHYLDETTKKDITKRGYRFVDLVKVTHKRYKGLNLTNEDSHKLEEIESDVVIDFEMAYRSGDRGIKQPDFGGGVLLQPTEEDEEETRGEGIRYDNEEFRTVRYLKFVNDTPLLDDRALDQLEDEHLTLLPDRVFGYVLLSRKWYPLNIDLISDLETIEKGAYDAFDDLVLPKRHQDIIRALVKTHARARGALSSSADGPPVQRQFDIVNGKGKGLIILLHGAPGVGKTSTAECVAAHTGRPLFPITCGDLDGNSAQEVERNLEQLFDLAMRWGCVLLLDEADVFLGERIQGNIVQNSLVSVFLRVLEYYSGILILTTNRVGQFDEAATSRIHCVLYYPSLDKSRALEVWQKNVPVELNEKKIMRFAKTQLEAGTQWNGRQIKNAFQTAVALADWDNLEQPKDAGPSAPKLRIKHFKAVVKTSNHFESYLTEVRKSDRERARMNFLRRDDLSQDLGDNHRQTRASKKSSKPKWPGAGESNKSSDGEEESTESESESESEPEPPKKKKSNKGKGKDKTKEKNKKDSKSKKSSSKSKKAPAPSASSSSETESGQSEEE</sequence>
<feature type="compositionally biased region" description="Basic residues" evidence="1">
    <location>
        <begin position="668"/>
        <end position="677"/>
    </location>
</feature>
<dbReference type="PANTHER" id="PTHR46411:SF2">
    <property type="entry name" value="AAA+ ATPASE DOMAIN-CONTAINING PROTEIN"/>
    <property type="match status" value="1"/>
</dbReference>
<dbReference type="SUPFAM" id="SSF52540">
    <property type="entry name" value="P-loop containing nucleoside triphosphate hydrolases"/>
    <property type="match status" value="1"/>
</dbReference>
<dbReference type="Pfam" id="PF22942">
    <property type="entry name" value="DUF7025"/>
    <property type="match status" value="1"/>
</dbReference>
<proteinExistence type="predicted"/>
<keyword evidence="4" id="KW-1185">Reference proteome</keyword>
<dbReference type="Gene3D" id="3.40.50.300">
    <property type="entry name" value="P-loop containing nucleotide triphosphate hydrolases"/>
    <property type="match status" value="1"/>
</dbReference>
<accession>A0ABR4FW68</accession>
<evidence type="ECO:0000259" key="2">
    <source>
        <dbReference type="SMART" id="SM00382"/>
    </source>
</evidence>
<evidence type="ECO:0000313" key="3">
    <source>
        <dbReference type="EMBL" id="KAL2787516.1"/>
    </source>
</evidence>
<evidence type="ECO:0000313" key="4">
    <source>
        <dbReference type="Proteomes" id="UP001610563"/>
    </source>
</evidence>
<dbReference type="InterPro" id="IPR003959">
    <property type="entry name" value="ATPase_AAA_core"/>
</dbReference>
<dbReference type="InterPro" id="IPR054289">
    <property type="entry name" value="DUF7025"/>
</dbReference>
<dbReference type="Pfam" id="PF00004">
    <property type="entry name" value="AAA"/>
    <property type="match status" value="1"/>
</dbReference>
<dbReference type="InterPro" id="IPR056599">
    <property type="entry name" value="AAA_lid_fung"/>
</dbReference>
<dbReference type="Pfam" id="PF23232">
    <property type="entry name" value="AAA_lid_13"/>
    <property type="match status" value="1"/>
</dbReference>
<feature type="compositionally biased region" description="Acidic residues" evidence="1">
    <location>
        <begin position="692"/>
        <end position="707"/>
    </location>
</feature>
<dbReference type="SMART" id="SM00382">
    <property type="entry name" value="AAA"/>
    <property type="match status" value="1"/>
</dbReference>
<feature type="compositionally biased region" description="Basic and acidic residues" evidence="1">
    <location>
        <begin position="653"/>
        <end position="667"/>
    </location>
</feature>
<dbReference type="Proteomes" id="UP001610563">
    <property type="component" value="Unassembled WGS sequence"/>
</dbReference>
<dbReference type="CDD" id="cd19481">
    <property type="entry name" value="RecA-like_protease"/>
    <property type="match status" value="1"/>
</dbReference>
<comment type="caution">
    <text evidence="3">The sequence shown here is derived from an EMBL/GenBank/DDBJ whole genome shotgun (WGS) entry which is preliminary data.</text>
</comment>
<feature type="region of interest" description="Disordered" evidence="1">
    <location>
        <begin position="653"/>
        <end position="763"/>
    </location>
</feature>
<dbReference type="InterPro" id="IPR003593">
    <property type="entry name" value="AAA+_ATPase"/>
</dbReference>
<evidence type="ECO:0000256" key="1">
    <source>
        <dbReference type="SAM" id="MobiDB-lite"/>
    </source>
</evidence>
<reference evidence="3 4" key="1">
    <citation type="submission" date="2024-07" db="EMBL/GenBank/DDBJ databases">
        <title>Section-level genome sequencing and comparative genomics of Aspergillus sections Usti and Cavernicolus.</title>
        <authorList>
            <consortium name="Lawrence Berkeley National Laboratory"/>
            <person name="Nybo J.L."/>
            <person name="Vesth T.C."/>
            <person name="Theobald S."/>
            <person name="Frisvad J.C."/>
            <person name="Larsen T.O."/>
            <person name="Kjaerboelling I."/>
            <person name="Rothschild-Mancinelli K."/>
            <person name="Lyhne E.K."/>
            <person name="Kogle M.E."/>
            <person name="Barry K."/>
            <person name="Clum A."/>
            <person name="Na H."/>
            <person name="Ledsgaard L."/>
            <person name="Lin J."/>
            <person name="Lipzen A."/>
            <person name="Kuo A."/>
            <person name="Riley R."/>
            <person name="Mondo S."/>
            <person name="Labutti K."/>
            <person name="Haridas S."/>
            <person name="Pangalinan J."/>
            <person name="Salamov A.A."/>
            <person name="Simmons B.A."/>
            <person name="Magnuson J.K."/>
            <person name="Chen J."/>
            <person name="Drula E."/>
            <person name="Henrissat B."/>
            <person name="Wiebenga A."/>
            <person name="Lubbers R.J."/>
            <person name="Gomes A.C."/>
            <person name="Makela M.R."/>
            <person name="Stajich J."/>
            <person name="Grigoriev I.V."/>
            <person name="Mortensen U.H."/>
            <person name="De Vries R.P."/>
            <person name="Baker S.E."/>
            <person name="Andersen M.R."/>
        </authorList>
    </citation>
    <scope>NUCLEOTIDE SEQUENCE [LARGE SCALE GENOMIC DNA]</scope>
    <source>
        <strain evidence="3 4">CBS 209.92</strain>
    </source>
</reference>
<dbReference type="EMBL" id="JBFTWV010000095">
    <property type="protein sequence ID" value="KAL2787516.1"/>
    <property type="molecule type" value="Genomic_DNA"/>
</dbReference>
<gene>
    <name evidence="3" type="ORF">BJX66DRAFT_327808</name>
</gene>
<feature type="compositionally biased region" description="Basic and acidic residues" evidence="1">
    <location>
        <begin position="719"/>
        <end position="731"/>
    </location>
</feature>
<protein>
    <recommendedName>
        <fullName evidence="2">AAA+ ATPase domain-containing protein</fullName>
    </recommendedName>
</protein>
<feature type="compositionally biased region" description="Low complexity" evidence="1">
    <location>
        <begin position="744"/>
        <end position="763"/>
    </location>
</feature>
<organism evidence="3 4">
    <name type="scientific">Aspergillus keveii</name>
    <dbReference type="NCBI Taxonomy" id="714993"/>
    <lineage>
        <taxon>Eukaryota</taxon>
        <taxon>Fungi</taxon>
        <taxon>Dikarya</taxon>
        <taxon>Ascomycota</taxon>
        <taxon>Pezizomycotina</taxon>
        <taxon>Eurotiomycetes</taxon>
        <taxon>Eurotiomycetidae</taxon>
        <taxon>Eurotiales</taxon>
        <taxon>Aspergillaceae</taxon>
        <taxon>Aspergillus</taxon>
        <taxon>Aspergillus subgen. Nidulantes</taxon>
    </lineage>
</organism>
<feature type="domain" description="AAA+ ATPase" evidence="2">
    <location>
        <begin position="421"/>
        <end position="549"/>
    </location>
</feature>
<dbReference type="InterPro" id="IPR027417">
    <property type="entry name" value="P-loop_NTPase"/>
</dbReference>